<comment type="caution">
    <text evidence="9">The sequence shown here is derived from an EMBL/GenBank/DDBJ whole genome shotgun (WGS) entry which is preliminary data.</text>
</comment>
<evidence type="ECO:0000313" key="9">
    <source>
        <dbReference type="EMBL" id="PIW18242.1"/>
    </source>
</evidence>
<dbReference type="FunFam" id="3.40.50.1100:FF:000005">
    <property type="entry name" value="Threonine dehydratase catabolic"/>
    <property type="match status" value="1"/>
</dbReference>
<comment type="cofactor">
    <cofactor evidence="1">
        <name>pyridoxal 5'-phosphate</name>
        <dbReference type="ChEBI" id="CHEBI:597326"/>
    </cofactor>
</comment>
<dbReference type="FunFam" id="3.40.50.1100:FF:000007">
    <property type="entry name" value="L-threonine dehydratase catabolic TdcB"/>
    <property type="match status" value="1"/>
</dbReference>
<protein>
    <recommendedName>
        <fullName evidence="4">threonine ammonia-lyase</fullName>
        <ecNumber evidence="4">4.3.1.19</ecNumber>
    </recommendedName>
</protein>
<dbReference type="PANTHER" id="PTHR48078:SF6">
    <property type="entry name" value="L-THREONINE DEHYDRATASE CATABOLIC TDCB"/>
    <property type="match status" value="1"/>
</dbReference>
<organism evidence="9 10">
    <name type="scientific">bacterium (Candidatus Blackallbacteria) CG17_big_fil_post_rev_8_21_14_2_50_48_46</name>
    <dbReference type="NCBI Taxonomy" id="2014261"/>
    <lineage>
        <taxon>Bacteria</taxon>
        <taxon>Candidatus Blackallbacteria</taxon>
    </lineage>
</organism>
<evidence type="ECO:0000256" key="2">
    <source>
        <dbReference type="ARBA" id="ARBA00004810"/>
    </source>
</evidence>
<dbReference type="PANTHER" id="PTHR48078">
    <property type="entry name" value="THREONINE DEHYDRATASE, MITOCHONDRIAL-RELATED"/>
    <property type="match status" value="1"/>
</dbReference>
<dbReference type="PROSITE" id="PS00165">
    <property type="entry name" value="DEHYDRATASE_SER_THR"/>
    <property type="match status" value="1"/>
</dbReference>
<sequence length="409" mass="44196">MKGGQKMICQVNLDTIQLADSLIRPVARVTPVLESTRLSQKIGVPVWLKLENLQRTGSFKIRGAFYKLNQLAESGQVKQVMAISAGNHAQGVALAGSLTGINSTIFMPADAPLAKVQATRNYGAEVICIGKSFDETREHAMEWLEQNPVTFISPFDDDDIIAGQGTCGLEIFQQVPEVETVVVPVGGGGLLSGIALALKQLKPSIRLIGVQARASSSLYQSFQRKKLILAPSAPTIADGIAIKKPAQRNFEVLRQYVDEMVLVSEEELSDALYFAIQYKHLIAEGAGVAGLAALLSGKIASQGPTLVVLSGGNIDVKLLDSIINKGMMRGGRFLTFKTLIADSPGSLKKVLNLLALQKSNVLHIEHARFRSDIPLGTTEIEVEIETRDHTHASEIVAALEDKGYHVQRL</sequence>
<evidence type="ECO:0000256" key="1">
    <source>
        <dbReference type="ARBA" id="ARBA00001933"/>
    </source>
</evidence>
<dbReference type="GO" id="GO:0003941">
    <property type="term" value="F:L-serine ammonia-lyase activity"/>
    <property type="evidence" value="ECO:0007669"/>
    <property type="project" value="TreeGrafter"/>
</dbReference>
<keyword evidence="7 9" id="KW-0456">Lyase</keyword>
<dbReference type="GO" id="GO:0006565">
    <property type="term" value="P:L-serine catabolic process"/>
    <property type="evidence" value="ECO:0007669"/>
    <property type="project" value="TreeGrafter"/>
</dbReference>
<evidence type="ECO:0000256" key="4">
    <source>
        <dbReference type="ARBA" id="ARBA00012096"/>
    </source>
</evidence>
<dbReference type="InterPro" id="IPR001926">
    <property type="entry name" value="TrpB-like_PALP"/>
</dbReference>
<evidence type="ECO:0000256" key="5">
    <source>
        <dbReference type="ARBA" id="ARBA00022624"/>
    </source>
</evidence>
<evidence type="ECO:0000259" key="8">
    <source>
        <dbReference type="PROSITE" id="PS51671"/>
    </source>
</evidence>
<dbReference type="UniPathway" id="UPA00047">
    <property type="reaction ID" value="UER00054"/>
</dbReference>
<comment type="similarity">
    <text evidence="3">Belongs to the serine/threonine dehydratase family.</text>
</comment>
<evidence type="ECO:0000256" key="6">
    <source>
        <dbReference type="ARBA" id="ARBA00022898"/>
    </source>
</evidence>
<dbReference type="GO" id="GO:0006567">
    <property type="term" value="P:L-threonine catabolic process"/>
    <property type="evidence" value="ECO:0007669"/>
    <property type="project" value="InterPro"/>
</dbReference>
<dbReference type="InterPro" id="IPR000634">
    <property type="entry name" value="Ser/Thr_deHydtase_PyrdxlP-BS"/>
</dbReference>
<evidence type="ECO:0000313" key="10">
    <source>
        <dbReference type="Proteomes" id="UP000231019"/>
    </source>
</evidence>
<dbReference type="InterPro" id="IPR045865">
    <property type="entry name" value="ACT-like_dom_sf"/>
</dbReference>
<dbReference type="InterPro" id="IPR036052">
    <property type="entry name" value="TrpB-like_PALP_sf"/>
</dbReference>
<dbReference type="NCBIfam" id="TIGR01127">
    <property type="entry name" value="ilvA_1Cterm"/>
    <property type="match status" value="1"/>
</dbReference>
<dbReference type="Pfam" id="PF00291">
    <property type="entry name" value="PALP"/>
    <property type="match status" value="1"/>
</dbReference>
<dbReference type="SUPFAM" id="SSF53686">
    <property type="entry name" value="Tryptophan synthase beta subunit-like PLP-dependent enzymes"/>
    <property type="match status" value="1"/>
</dbReference>
<dbReference type="EMBL" id="PFFQ01000013">
    <property type="protein sequence ID" value="PIW18242.1"/>
    <property type="molecule type" value="Genomic_DNA"/>
</dbReference>
<feature type="domain" description="ACT" evidence="8">
    <location>
        <begin position="335"/>
        <end position="409"/>
    </location>
</feature>
<keyword evidence="5" id="KW-0028">Amino-acid biosynthesis</keyword>
<dbReference type="EC" id="4.3.1.19" evidence="4"/>
<comment type="pathway">
    <text evidence="2">Amino-acid biosynthesis; L-isoleucine biosynthesis; 2-oxobutanoate from L-threonine: step 1/1.</text>
</comment>
<dbReference type="Proteomes" id="UP000231019">
    <property type="component" value="Unassembled WGS sequence"/>
</dbReference>
<dbReference type="InterPro" id="IPR005789">
    <property type="entry name" value="Thr_deHydtase_catblc"/>
</dbReference>
<evidence type="ECO:0000256" key="3">
    <source>
        <dbReference type="ARBA" id="ARBA00010869"/>
    </source>
</evidence>
<proteinExistence type="inferred from homology"/>
<dbReference type="PROSITE" id="PS51671">
    <property type="entry name" value="ACT"/>
    <property type="match status" value="1"/>
</dbReference>
<dbReference type="CDD" id="cd01562">
    <property type="entry name" value="Thr-dehyd"/>
    <property type="match status" value="1"/>
</dbReference>
<dbReference type="InterPro" id="IPR002912">
    <property type="entry name" value="ACT_dom"/>
</dbReference>
<gene>
    <name evidence="9" type="ORF">COW36_05600</name>
</gene>
<dbReference type="InterPro" id="IPR050147">
    <property type="entry name" value="Ser/Thr_Dehydratase"/>
</dbReference>
<dbReference type="GO" id="GO:0030170">
    <property type="term" value="F:pyridoxal phosphate binding"/>
    <property type="evidence" value="ECO:0007669"/>
    <property type="project" value="InterPro"/>
</dbReference>
<keyword evidence="6" id="KW-0663">Pyridoxal phosphate</keyword>
<keyword evidence="5" id="KW-0412">Isoleucine biosynthesis</keyword>
<dbReference type="AlphaFoldDB" id="A0A2M7G839"/>
<dbReference type="CDD" id="cd04886">
    <property type="entry name" value="ACT_ThrD-II-like"/>
    <property type="match status" value="1"/>
</dbReference>
<keyword evidence="5" id="KW-0100">Branched-chain amino acid biosynthesis</keyword>
<reference evidence="9 10" key="1">
    <citation type="submission" date="2017-09" db="EMBL/GenBank/DDBJ databases">
        <title>Depth-based differentiation of microbial function through sediment-hosted aquifers and enrichment of novel symbionts in the deep terrestrial subsurface.</title>
        <authorList>
            <person name="Probst A.J."/>
            <person name="Ladd B."/>
            <person name="Jarett J.K."/>
            <person name="Geller-Mcgrath D.E."/>
            <person name="Sieber C.M."/>
            <person name="Emerson J.B."/>
            <person name="Anantharaman K."/>
            <person name="Thomas B.C."/>
            <person name="Malmstrom R."/>
            <person name="Stieglmeier M."/>
            <person name="Klingl A."/>
            <person name="Woyke T."/>
            <person name="Ryan C.M."/>
            <person name="Banfield J.F."/>
        </authorList>
    </citation>
    <scope>NUCLEOTIDE SEQUENCE [LARGE SCALE GENOMIC DNA]</scope>
    <source>
        <strain evidence="9">CG17_big_fil_post_rev_8_21_14_2_50_48_46</strain>
    </source>
</reference>
<dbReference type="GO" id="GO:0004794">
    <property type="term" value="F:threonine deaminase activity"/>
    <property type="evidence" value="ECO:0007669"/>
    <property type="project" value="UniProtKB-EC"/>
</dbReference>
<dbReference type="InterPro" id="IPR044561">
    <property type="entry name" value="ACT_ThrD-II-like"/>
</dbReference>
<dbReference type="Gene3D" id="3.40.50.1100">
    <property type="match status" value="2"/>
</dbReference>
<accession>A0A2M7G839</accession>
<dbReference type="SUPFAM" id="SSF55021">
    <property type="entry name" value="ACT-like"/>
    <property type="match status" value="1"/>
</dbReference>
<dbReference type="GO" id="GO:0009097">
    <property type="term" value="P:isoleucine biosynthetic process"/>
    <property type="evidence" value="ECO:0007669"/>
    <property type="project" value="UniProtKB-UniPathway"/>
</dbReference>
<name>A0A2M7G839_9BACT</name>
<evidence type="ECO:0000256" key="7">
    <source>
        <dbReference type="ARBA" id="ARBA00023239"/>
    </source>
</evidence>